<sequence length="107" mass="12543">MLKLRAGDRLKVIRELMGLTRDEFAELLKLDYIRLKNIEQKRAKVAEFEYEQFGQRFPELIPFFTYEGDIVISDLSASNERLCRLVAAKIEAGQIPQGFYLEEKIKE</sequence>
<protein>
    <submittedName>
        <fullName evidence="1">Helix-turn-helix domain-containing protein</fullName>
    </submittedName>
</protein>
<dbReference type="CDD" id="cd00093">
    <property type="entry name" value="HTH_XRE"/>
    <property type="match status" value="1"/>
</dbReference>
<accession>A0A9X2EPF3</accession>
<dbReference type="Gene3D" id="1.10.260.40">
    <property type="entry name" value="lambda repressor-like DNA-binding domains"/>
    <property type="match status" value="1"/>
</dbReference>
<dbReference type="EMBL" id="JALBWM010000097">
    <property type="protein sequence ID" value="MCO1336004.1"/>
    <property type="molecule type" value="Genomic_DNA"/>
</dbReference>
<dbReference type="SUPFAM" id="SSF47413">
    <property type="entry name" value="lambda repressor-like DNA-binding domains"/>
    <property type="match status" value="1"/>
</dbReference>
<dbReference type="InterPro" id="IPR001387">
    <property type="entry name" value="Cro/C1-type_HTH"/>
</dbReference>
<keyword evidence="2" id="KW-1185">Reference proteome</keyword>
<dbReference type="AlphaFoldDB" id="A0A9X2EPF3"/>
<dbReference type="InterPro" id="IPR010982">
    <property type="entry name" value="Lambda_DNA-bd_dom_sf"/>
</dbReference>
<dbReference type="RefSeq" id="WP_252471276.1">
    <property type="nucleotide sequence ID" value="NZ_JALBWM010000097.1"/>
</dbReference>
<evidence type="ECO:0000313" key="1">
    <source>
        <dbReference type="EMBL" id="MCO1336004.1"/>
    </source>
</evidence>
<organism evidence="1 2">
    <name type="scientific">Microbulbifer okhotskensis</name>
    <dbReference type="NCBI Taxonomy" id="2926617"/>
    <lineage>
        <taxon>Bacteria</taxon>
        <taxon>Pseudomonadati</taxon>
        <taxon>Pseudomonadota</taxon>
        <taxon>Gammaproteobacteria</taxon>
        <taxon>Cellvibrionales</taxon>
        <taxon>Microbulbiferaceae</taxon>
        <taxon>Microbulbifer</taxon>
    </lineage>
</organism>
<comment type="caution">
    <text evidence="1">The sequence shown here is derived from an EMBL/GenBank/DDBJ whole genome shotgun (WGS) entry which is preliminary data.</text>
</comment>
<name>A0A9X2EPF3_9GAMM</name>
<dbReference type="Proteomes" id="UP001139028">
    <property type="component" value="Unassembled WGS sequence"/>
</dbReference>
<reference evidence="1" key="1">
    <citation type="journal article" date="2022" name="Arch. Microbiol.">
        <title>Microbulbifer okhotskensis sp. nov., isolated from a deep bottom sediment of the Okhotsk Sea.</title>
        <authorList>
            <person name="Romanenko L."/>
            <person name="Kurilenko V."/>
            <person name="Otstavnykh N."/>
            <person name="Velansky P."/>
            <person name="Isaeva M."/>
            <person name="Mikhailov V."/>
        </authorList>
    </citation>
    <scope>NUCLEOTIDE SEQUENCE</scope>
    <source>
        <strain evidence="1">OS29</strain>
    </source>
</reference>
<dbReference type="GO" id="GO:0003677">
    <property type="term" value="F:DNA binding"/>
    <property type="evidence" value="ECO:0007669"/>
    <property type="project" value="InterPro"/>
</dbReference>
<evidence type="ECO:0000313" key="2">
    <source>
        <dbReference type="Proteomes" id="UP001139028"/>
    </source>
</evidence>
<gene>
    <name evidence="1" type="ORF">MO867_16865</name>
</gene>
<proteinExistence type="predicted"/>